<feature type="non-terminal residue" evidence="2">
    <location>
        <position position="333"/>
    </location>
</feature>
<proteinExistence type="predicted"/>
<comment type="caution">
    <text evidence="2">The sequence shown here is derived from an EMBL/GenBank/DDBJ whole genome shotgun (WGS) entry which is preliminary data.</text>
</comment>
<dbReference type="EMBL" id="CALNXK010000009">
    <property type="protein sequence ID" value="CAH3041203.1"/>
    <property type="molecule type" value="Genomic_DNA"/>
</dbReference>
<feature type="region of interest" description="Disordered" evidence="1">
    <location>
        <begin position="70"/>
        <end position="91"/>
    </location>
</feature>
<name>A0ABN8N1X7_9CNID</name>
<evidence type="ECO:0000256" key="1">
    <source>
        <dbReference type="SAM" id="MobiDB-lite"/>
    </source>
</evidence>
<keyword evidence="3" id="KW-1185">Reference proteome</keyword>
<sequence>MPRTFPRICPLCGKPGVSNLSSHLEIVHDLTGLRRTRLLKEAKVSWESKREYISTSVDLPRCSSSSTRKICEPRKRRRPVNETPKTSSTAKKVKLSHDVSLATEPYPDFMFRHKFSLLVVGPSQSGKTVFVEQILTRDRIVYETNKPRRILWYYSQWQDRYEALKSAIGKDIKFFRGPPTFQEDLREIEPNYNNVIIFDDLMAEAIESPIVSRLFTQGRHRNASVILLLQKMFPKGKFNTDISRNAQYMALFPSPSDRKQIGIVAERMFDKNRQRFMTAYYQETERPYGYIFVDNKPDTAANKQALSDIFGCCRRYPTINSSAKSVETVKTTS</sequence>
<dbReference type="Proteomes" id="UP001159405">
    <property type="component" value="Unassembled WGS sequence"/>
</dbReference>
<organism evidence="2 3">
    <name type="scientific">Porites lobata</name>
    <dbReference type="NCBI Taxonomy" id="104759"/>
    <lineage>
        <taxon>Eukaryota</taxon>
        <taxon>Metazoa</taxon>
        <taxon>Cnidaria</taxon>
        <taxon>Anthozoa</taxon>
        <taxon>Hexacorallia</taxon>
        <taxon>Scleractinia</taxon>
        <taxon>Fungiina</taxon>
        <taxon>Poritidae</taxon>
        <taxon>Porites</taxon>
    </lineage>
</organism>
<accession>A0ABN8N1X7</accession>
<evidence type="ECO:0000313" key="2">
    <source>
        <dbReference type="EMBL" id="CAH3041203.1"/>
    </source>
</evidence>
<reference evidence="2 3" key="1">
    <citation type="submission" date="2022-05" db="EMBL/GenBank/DDBJ databases">
        <authorList>
            <consortium name="Genoscope - CEA"/>
            <person name="William W."/>
        </authorList>
    </citation>
    <scope>NUCLEOTIDE SEQUENCE [LARGE SCALE GENOMIC DNA]</scope>
</reference>
<gene>
    <name evidence="2" type="ORF">PLOB_00048110</name>
</gene>
<evidence type="ECO:0000313" key="3">
    <source>
        <dbReference type="Proteomes" id="UP001159405"/>
    </source>
</evidence>
<protein>
    <submittedName>
        <fullName evidence="2">Uncharacterized protein</fullName>
    </submittedName>
</protein>